<evidence type="ECO:0000313" key="3">
    <source>
        <dbReference type="EMBL" id="CAJ1953316.1"/>
    </source>
</evidence>
<dbReference type="Gene3D" id="3.40.50.12780">
    <property type="entry name" value="N-terminal domain of ligase-like"/>
    <property type="match status" value="1"/>
</dbReference>
<dbReference type="PANTHER" id="PTHR43201:SF32">
    <property type="entry name" value="2-SUCCINYLBENZOATE--COA LIGASE, CHLOROPLASTIC_PEROXISOMAL"/>
    <property type="match status" value="1"/>
</dbReference>
<protein>
    <submittedName>
        <fullName evidence="3">Uncharacterized protein</fullName>
    </submittedName>
</protein>
<evidence type="ECO:0000259" key="1">
    <source>
        <dbReference type="Pfam" id="PF00501"/>
    </source>
</evidence>
<dbReference type="CDD" id="cd04433">
    <property type="entry name" value="AFD_class_I"/>
    <property type="match status" value="1"/>
</dbReference>
<comment type="caution">
    <text evidence="3">The sequence shown here is derived from an EMBL/GenBank/DDBJ whole genome shotgun (WGS) entry which is preliminary data.</text>
</comment>
<organism evidence="3 4">
    <name type="scientific">Cylindrotheca closterium</name>
    <dbReference type="NCBI Taxonomy" id="2856"/>
    <lineage>
        <taxon>Eukaryota</taxon>
        <taxon>Sar</taxon>
        <taxon>Stramenopiles</taxon>
        <taxon>Ochrophyta</taxon>
        <taxon>Bacillariophyta</taxon>
        <taxon>Bacillariophyceae</taxon>
        <taxon>Bacillariophycidae</taxon>
        <taxon>Bacillariales</taxon>
        <taxon>Bacillariaceae</taxon>
        <taxon>Cylindrotheca</taxon>
    </lineage>
</organism>
<gene>
    <name evidence="3" type="ORF">CYCCA115_LOCUS13969</name>
</gene>
<dbReference type="Proteomes" id="UP001295423">
    <property type="component" value="Unassembled WGS sequence"/>
</dbReference>
<dbReference type="SUPFAM" id="SSF56801">
    <property type="entry name" value="Acetyl-CoA synthetase-like"/>
    <property type="match status" value="1"/>
</dbReference>
<dbReference type="InterPro" id="IPR042099">
    <property type="entry name" value="ANL_N_sf"/>
</dbReference>
<dbReference type="PROSITE" id="PS00455">
    <property type="entry name" value="AMP_BINDING"/>
    <property type="match status" value="1"/>
</dbReference>
<evidence type="ECO:0000313" key="4">
    <source>
        <dbReference type="Proteomes" id="UP001295423"/>
    </source>
</evidence>
<dbReference type="Gene3D" id="3.30.300.30">
    <property type="match status" value="1"/>
</dbReference>
<dbReference type="GO" id="GO:0031956">
    <property type="term" value="F:medium-chain fatty acid-CoA ligase activity"/>
    <property type="evidence" value="ECO:0007669"/>
    <property type="project" value="TreeGrafter"/>
</dbReference>
<dbReference type="PANTHER" id="PTHR43201">
    <property type="entry name" value="ACYL-COA SYNTHETASE"/>
    <property type="match status" value="1"/>
</dbReference>
<dbReference type="AlphaFoldDB" id="A0AAD2JI23"/>
<feature type="domain" description="AMP-binding enzyme C-terminal" evidence="2">
    <location>
        <begin position="392"/>
        <end position="466"/>
    </location>
</feature>
<dbReference type="InterPro" id="IPR020845">
    <property type="entry name" value="AMP-binding_CS"/>
</dbReference>
<name>A0AAD2JI23_9STRA</name>
<dbReference type="InterPro" id="IPR025110">
    <property type="entry name" value="AMP-bd_C"/>
</dbReference>
<sequence length="484" mass="53111">MLISMLACIRMDGPAPLLALLNTRWTASEMSGALESEDRNSQTIVIAGPGFESIAKEVASMLGHRAFPLLLPIVSSGFLEHEFANEVRHSRQQSSFPAEDYATQFSFSDKDALIIFTSGTTGGSKGVRLSHRAIVVQSFAKLGDPCNYSQETTMLASTVPLFHIGGISSCFSVLFAGGKLVFPRLTMRSAFNVNATRRSLMNSQAPANTLVVVPAMLVSILQHSDPPQSFPHVRLILIGGQSAPNRMIAQLEETFPNASIIQTYACTEAASSLTFLQIKQSGKKALPSKKNENQELNGDCVGVPPPHVSIRLYNTSERAKKIINLPYQVGVIATLGPHVMNGYWNRGKQQKNLEGWLLTSDLGFYDNQGRLYFSGRLKDIIRSGGETVLANEVERILLKHSSISECAVFPCQDEKFGEAVACALVTSSPMKLEEIRDWCSEGGLATYKRPRYLFLLRALPRNSSGKILKNKLVARYGRIRPSKL</sequence>
<dbReference type="EMBL" id="CAKOGP040001825">
    <property type="protein sequence ID" value="CAJ1953316.1"/>
    <property type="molecule type" value="Genomic_DNA"/>
</dbReference>
<reference evidence="3" key="1">
    <citation type="submission" date="2023-08" db="EMBL/GenBank/DDBJ databases">
        <authorList>
            <person name="Audoor S."/>
            <person name="Bilcke G."/>
        </authorList>
    </citation>
    <scope>NUCLEOTIDE SEQUENCE</scope>
</reference>
<dbReference type="InterPro" id="IPR000873">
    <property type="entry name" value="AMP-dep_synth/lig_dom"/>
</dbReference>
<dbReference type="GO" id="GO:0006631">
    <property type="term" value="P:fatty acid metabolic process"/>
    <property type="evidence" value="ECO:0007669"/>
    <property type="project" value="TreeGrafter"/>
</dbReference>
<feature type="domain" description="AMP-dependent synthetase/ligase" evidence="1">
    <location>
        <begin position="1"/>
        <end position="344"/>
    </location>
</feature>
<proteinExistence type="predicted"/>
<accession>A0AAD2JI23</accession>
<dbReference type="Pfam" id="PF13193">
    <property type="entry name" value="AMP-binding_C"/>
    <property type="match status" value="1"/>
</dbReference>
<dbReference type="InterPro" id="IPR045851">
    <property type="entry name" value="AMP-bd_C_sf"/>
</dbReference>
<evidence type="ECO:0000259" key="2">
    <source>
        <dbReference type="Pfam" id="PF13193"/>
    </source>
</evidence>
<keyword evidence="4" id="KW-1185">Reference proteome</keyword>
<dbReference type="Pfam" id="PF00501">
    <property type="entry name" value="AMP-binding"/>
    <property type="match status" value="1"/>
</dbReference>